<dbReference type="Proteomes" id="UP001073227">
    <property type="component" value="Unassembled WGS sequence"/>
</dbReference>
<organism evidence="1 2">
    <name type="scientific">Hoeflea algicola</name>
    <dbReference type="NCBI Taxonomy" id="2983763"/>
    <lineage>
        <taxon>Bacteria</taxon>
        <taxon>Pseudomonadati</taxon>
        <taxon>Pseudomonadota</taxon>
        <taxon>Alphaproteobacteria</taxon>
        <taxon>Hyphomicrobiales</taxon>
        <taxon>Rhizobiaceae</taxon>
        <taxon>Hoeflea</taxon>
    </lineage>
</organism>
<name>A0ABT3Z8I0_9HYPH</name>
<dbReference type="RefSeq" id="WP_267653677.1">
    <property type="nucleotide sequence ID" value="NZ_JAOVZR010000001.1"/>
</dbReference>
<comment type="caution">
    <text evidence="1">The sequence shown here is derived from an EMBL/GenBank/DDBJ whole genome shotgun (WGS) entry which is preliminary data.</text>
</comment>
<protein>
    <submittedName>
        <fullName evidence="1">Uncharacterized protein</fullName>
    </submittedName>
</protein>
<keyword evidence="2" id="KW-1185">Reference proteome</keyword>
<dbReference type="InterPro" id="IPR046578">
    <property type="entry name" value="DUF6638"/>
</dbReference>
<sequence>MKRLVDNELIYGRLLVIDEPHLIGRYNKALEAFGLKPSALASIRIDMTGFSPEIAEELGDSQYLDPNGVNRRFIILTPEQENLPVVHTQFSNTAGLMHEFFDGNRRAVYAVTIKDVLYGEIEDPVEVVTGVEDLLSIEEVRFRVMSAEDMLGKATELRALVDRLQMSKDGWRDDAMLGRMVELAKETGDIRQNALVPDKLVFPHQSYWASHFGGVFIFRDDRSTTVICDSHAPGFRRSRPWEVSYIDISDHARIFEYLSKTGRLQLPRASWVEPSGFFTHRAEMAIADLVRVADPAADLAKADPVWLQTWMHHNASLVAEQGIYPFLQEAMREIATTGQVKMRELRADRRLMLCRAVPAHPDQWLINRLLARLAPFDFVSRFVFDKQGFYEAYEGYSESYRAHVVDVLTATYLSTKAALRSRLYGLEGPQDDA</sequence>
<proteinExistence type="predicted"/>
<evidence type="ECO:0000313" key="1">
    <source>
        <dbReference type="EMBL" id="MCY0148091.1"/>
    </source>
</evidence>
<evidence type="ECO:0000313" key="2">
    <source>
        <dbReference type="Proteomes" id="UP001073227"/>
    </source>
</evidence>
<dbReference type="Pfam" id="PF20343">
    <property type="entry name" value="DUF6638"/>
    <property type="match status" value="1"/>
</dbReference>
<reference evidence="1" key="1">
    <citation type="submission" date="2022-10" db="EMBL/GenBank/DDBJ databases">
        <title>Hoeflea sp. G2-23, isolated from marine algae.</title>
        <authorList>
            <person name="Kristyanto S."/>
            <person name="Kim J.M."/>
            <person name="Jeon C.O."/>
        </authorList>
    </citation>
    <scope>NUCLEOTIDE SEQUENCE</scope>
    <source>
        <strain evidence="1">G2-23</strain>
    </source>
</reference>
<gene>
    <name evidence="1" type="ORF">OEG84_10305</name>
</gene>
<accession>A0ABT3Z8I0</accession>
<dbReference type="EMBL" id="JAOVZR010000001">
    <property type="protein sequence ID" value="MCY0148091.1"/>
    <property type="molecule type" value="Genomic_DNA"/>
</dbReference>